<dbReference type="PANTHER" id="PTHR43214:SF43">
    <property type="entry name" value="TWO-COMPONENT RESPONSE REGULATOR"/>
    <property type="match status" value="1"/>
</dbReference>
<dbReference type="PROSITE" id="PS00622">
    <property type="entry name" value="HTH_LUXR_1"/>
    <property type="match status" value="1"/>
</dbReference>
<evidence type="ECO:0000259" key="4">
    <source>
        <dbReference type="PROSITE" id="PS50043"/>
    </source>
</evidence>
<dbReference type="RefSeq" id="WP_343889061.1">
    <property type="nucleotide sequence ID" value="NZ_JBDIME010000008.1"/>
</dbReference>
<dbReference type="CDD" id="cd06170">
    <property type="entry name" value="LuxR_C_like"/>
    <property type="match status" value="1"/>
</dbReference>
<reference evidence="6 7" key="1">
    <citation type="submission" date="2024-05" db="EMBL/GenBank/DDBJ databases">
        <authorList>
            <person name="Liu Q."/>
            <person name="Xin Y.-H."/>
        </authorList>
    </citation>
    <scope>NUCLEOTIDE SEQUENCE [LARGE SCALE GENOMIC DNA]</scope>
    <source>
        <strain evidence="6 7">CGMCC 1.10181</strain>
    </source>
</reference>
<name>A0ABU9Y388_9SPHN</name>
<dbReference type="InterPro" id="IPR016032">
    <property type="entry name" value="Sig_transdc_resp-reg_C-effctor"/>
</dbReference>
<dbReference type="Gene3D" id="3.40.50.2300">
    <property type="match status" value="1"/>
</dbReference>
<dbReference type="EMBL" id="JBDIME010000008">
    <property type="protein sequence ID" value="MEN2790263.1"/>
    <property type="molecule type" value="Genomic_DNA"/>
</dbReference>
<dbReference type="InterPro" id="IPR058245">
    <property type="entry name" value="NreC/VraR/RcsB-like_REC"/>
</dbReference>
<dbReference type="Pfam" id="PF00196">
    <property type="entry name" value="GerE"/>
    <property type="match status" value="1"/>
</dbReference>
<proteinExistence type="predicted"/>
<feature type="domain" description="HTH luxR-type" evidence="4">
    <location>
        <begin position="141"/>
        <end position="206"/>
    </location>
</feature>
<evidence type="ECO:0000256" key="1">
    <source>
        <dbReference type="ARBA" id="ARBA00022553"/>
    </source>
</evidence>
<dbReference type="PANTHER" id="PTHR43214">
    <property type="entry name" value="TWO-COMPONENT RESPONSE REGULATOR"/>
    <property type="match status" value="1"/>
</dbReference>
<sequence length="210" mass="22797">MTDPPRQIGVMVVDDHPLLREGVAAVLEPQPDIVLLGEAGNGREALEGYRRWRPDVTLMDLQMPEIGGLEALIAIIAEFPLARIIILTTYAGDVQATRALKAGAVGYLLKSSLRRDLADTIRNAHRGQRYLQPEIASAIALGTLDDALSPREVQVLQLAASGHSNKRIAHSLGLSEETVKTHMKSILSKLRVADRTHAVVVAAKRGIIEL</sequence>
<evidence type="ECO:0000259" key="5">
    <source>
        <dbReference type="PROSITE" id="PS50110"/>
    </source>
</evidence>
<evidence type="ECO:0000256" key="2">
    <source>
        <dbReference type="ARBA" id="ARBA00023125"/>
    </source>
</evidence>
<dbReference type="SMART" id="SM00421">
    <property type="entry name" value="HTH_LUXR"/>
    <property type="match status" value="1"/>
</dbReference>
<evidence type="ECO:0000256" key="3">
    <source>
        <dbReference type="PROSITE-ProRule" id="PRU00169"/>
    </source>
</evidence>
<organism evidence="6 7">
    <name type="scientific">Sphingomonas oligophenolica</name>
    <dbReference type="NCBI Taxonomy" id="301154"/>
    <lineage>
        <taxon>Bacteria</taxon>
        <taxon>Pseudomonadati</taxon>
        <taxon>Pseudomonadota</taxon>
        <taxon>Alphaproteobacteria</taxon>
        <taxon>Sphingomonadales</taxon>
        <taxon>Sphingomonadaceae</taxon>
        <taxon>Sphingomonas</taxon>
    </lineage>
</organism>
<keyword evidence="2" id="KW-0238">DNA-binding</keyword>
<keyword evidence="1 3" id="KW-0597">Phosphoprotein</keyword>
<dbReference type="PROSITE" id="PS50110">
    <property type="entry name" value="RESPONSE_REGULATORY"/>
    <property type="match status" value="1"/>
</dbReference>
<evidence type="ECO:0000313" key="6">
    <source>
        <dbReference type="EMBL" id="MEN2790263.1"/>
    </source>
</evidence>
<dbReference type="SMART" id="SM00448">
    <property type="entry name" value="REC"/>
    <property type="match status" value="1"/>
</dbReference>
<keyword evidence="7" id="KW-1185">Reference proteome</keyword>
<protein>
    <submittedName>
        <fullName evidence="6">Response regulator transcription factor</fullName>
    </submittedName>
</protein>
<dbReference type="InterPro" id="IPR001789">
    <property type="entry name" value="Sig_transdc_resp-reg_receiver"/>
</dbReference>
<evidence type="ECO:0000313" key="7">
    <source>
        <dbReference type="Proteomes" id="UP001419910"/>
    </source>
</evidence>
<dbReference type="PRINTS" id="PR00038">
    <property type="entry name" value="HTHLUXR"/>
</dbReference>
<dbReference type="CDD" id="cd17535">
    <property type="entry name" value="REC_NarL-like"/>
    <property type="match status" value="1"/>
</dbReference>
<gene>
    <name evidence="6" type="ORF">ABC974_11550</name>
</gene>
<dbReference type="SUPFAM" id="SSF52172">
    <property type="entry name" value="CheY-like"/>
    <property type="match status" value="1"/>
</dbReference>
<dbReference type="InterPro" id="IPR000792">
    <property type="entry name" value="Tscrpt_reg_LuxR_C"/>
</dbReference>
<accession>A0ABU9Y388</accession>
<dbReference type="Proteomes" id="UP001419910">
    <property type="component" value="Unassembled WGS sequence"/>
</dbReference>
<dbReference type="Pfam" id="PF00072">
    <property type="entry name" value="Response_reg"/>
    <property type="match status" value="1"/>
</dbReference>
<dbReference type="InterPro" id="IPR011006">
    <property type="entry name" value="CheY-like_superfamily"/>
</dbReference>
<dbReference type="PROSITE" id="PS50043">
    <property type="entry name" value="HTH_LUXR_2"/>
    <property type="match status" value="1"/>
</dbReference>
<dbReference type="SUPFAM" id="SSF46894">
    <property type="entry name" value="C-terminal effector domain of the bipartite response regulators"/>
    <property type="match status" value="1"/>
</dbReference>
<feature type="domain" description="Response regulatory" evidence="5">
    <location>
        <begin position="9"/>
        <end position="125"/>
    </location>
</feature>
<feature type="modified residue" description="4-aspartylphosphate" evidence="3">
    <location>
        <position position="60"/>
    </location>
</feature>
<comment type="caution">
    <text evidence="6">The sequence shown here is derived from an EMBL/GenBank/DDBJ whole genome shotgun (WGS) entry which is preliminary data.</text>
</comment>
<dbReference type="InterPro" id="IPR039420">
    <property type="entry name" value="WalR-like"/>
</dbReference>